<feature type="coiled-coil region" evidence="5">
    <location>
        <begin position="702"/>
        <end position="844"/>
    </location>
</feature>
<feature type="domain" description="GRIP" evidence="6">
    <location>
        <begin position="1155"/>
        <end position="1205"/>
    </location>
</feature>
<sequence>METTVETSRKNSLENFSKEDIMKKYQDLVIILKKAIHNKEVLTQENNDLKVKLEQANSTVKDELIENLTTQKLSLITSLEELKGQKDSFFDRYTTCEKHLIEAEAKISELDIENQSLQRQTKRLNEDNEQLLKHLDCLEKQLKENNLQQQQQEVLESEKQIFYEKLSEKEKIISDLQTSNSELTQKYEELKANIETLEKNYQNAEIIICDLRASIKESTVQREVYLSESDDLNIELHKNKALVEKLQQDLKTMSSKLTDNQIELSGYASDLQNTNEKLKDKLKQFHTKIVKFAMDIKVLKQHKTGILNSFKNYIEQVKTWEVQLKQYSEKIIIEFQDLQTQNSKLKSDNDNLIIQLSNKESQFERFNETEQILQEEKTVLSNSLNEMNTLYTELQRKTNSLEENLAQIDKETTESSIQVNTVEEQISNIKKENSELLEEMNEMNHALKTRGEMISKQEEYCAELLSKIKQKDSIIKEQLESIQHKNEAISNLEKNIVALQNKSEAVEEVNVDAGEELLKKDAEIIRLQKELIQLQEKLNTSQSLDTSQEVGYAESETMSTSTISKTEELNRIKDLDGSWEERYSKLRTLALKLKGKIRDLTAELNKEYNEKMEVQQKLTESMKTCHTLHTQCDKLQDELDENKNKVKDYLRKLDVAALDISNTKKQLADNDETITKLKSDIDVLHKEKTNTDTWKKQISAKVQSLRKEIEANNLLKKNFENQISKLNQQLEAKDKLLKEEIDKHNYTRNSLQESNIECKKQTVLNLEMQDYERSLKDLTQKLDKKQELITKLKNQIDSQKGTVSSVKEENKGLVEQLQNAESNLNATQSEIQAYKKSINDLESIILQKDDKIQNFMQALETCHVENEDLSSQLSKVVAEHQKSYNSLKTEKDYLRGQNMGLEQKLREVSDSLRLKEDELSETHKEYQGYKVRAQSVLRQNQTRDVGLEEKLSEEVASLKTHITNLTSELNDLRVDLEKLTLENSKLTTEKEAFLNKNIELTSAVQDLKKQQEQLCADQQKSITEHAEAIRGLKLHAETLAQFRHNREVIELQSKLEKGTSSTDSLTLLPPISRREQGEGSENVEANSHPIPLNRLLNYESEQEVGFLKKQMNDNEAKVTHLTALLADTEQDLAKHVQMNKLLKEEIRRQQRSVEREKHAENLEYLKNVVFKFATLSSGDERSRLVPVLNTILKFSPEEIHKLNIVARNEIGSRGWSNYIPMWSSMM</sequence>
<comment type="caution">
    <text evidence="7">The sequence shown here is derived from an EMBL/GenBank/DDBJ whole genome shotgun (WGS) entry which is preliminary data.</text>
</comment>
<evidence type="ECO:0000256" key="3">
    <source>
        <dbReference type="ARBA" id="ARBA00022553"/>
    </source>
</evidence>
<evidence type="ECO:0000259" key="6">
    <source>
        <dbReference type="PROSITE" id="PS50913"/>
    </source>
</evidence>
<feature type="coiled-coil region" evidence="5">
    <location>
        <begin position="32"/>
        <end position="446"/>
    </location>
</feature>
<dbReference type="Pfam" id="PF01465">
    <property type="entry name" value="GRIP"/>
    <property type="match status" value="1"/>
</dbReference>
<accession>A0AAN7Q521</accession>
<reference evidence="8" key="1">
    <citation type="submission" date="2023-01" db="EMBL/GenBank/DDBJ databases">
        <title>Key to firefly adult light organ development and bioluminescence: homeobox transcription factors regulate luciferase expression and transportation to peroxisome.</title>
        <authorList>
            <person name="Fu X."/>
        </authorList>
    </citation>
    <scope>NUCLEOTIDE SEQUENCE [LARGE SCALE GENOMIC DNA]</scope>
</reference>
<evidence type="ECO:0000313" key="8">
    <source>
        <dbReference type="Proteomes" id="UP001353858"/>
    </source>
</evidence>
<feature type="coiled-coil region" evidence="5">
    <location>
        <begin position="475"/>
        <end position="544"/>
    </location>
</feature>
<dbReference type="PROSITE" id="PS50913">
    <property type="entry name" value="GRIP"/>
    <property type="match status" value="1"/>
</dbReference>
<keyword evidence="4 5" id="KW-0175">Coiled coil</keyword>
<gene>
    <name evidence="7" type="ORF">RN001_008291</name>
</gene>
<dbReference type="PANTHER" id="PTHR18902:SF25">
    <property type="entry name" value="GRIP AND COILED-COIL DOMAIN-CONTAINING PROTEIN 2"/>
    <property type="match status" value="1"/>
</dbReference>
<dbReference type="SMART" id="SM00755">
    <property type="entry name" value="Grip"/>
    <property type="match status" value="1"/>
</dbReference>
<dbReference type="Proteomes" id="UP001353858">
    <property type="component" value="Unassembled WGS sequence"/>
</dbReference>
<evidence type="ECO:0000256" key="2">
    <source>
        <dbReference type="ARBA" id="ARBA00022490"/>
    </source>
</evidence>
<organism evidence="7 8">
    <name type="scientific">Aquatica leii</name>
    <dbReference type="NCBI Taxonomy" id="1421715"/>
    <lineage>
        <taxon>Eukaryota</taxon>
        <taxon>Metazoa</taxon>
        <taxon>Ecdysozoa</taxon>
        <taxon>Arthropoda</taxon>
        <taxon>Hexapoda</taxon>
        <taxon>Insecta</taxon>
        <taxon>Pterygota</taxon>
        <taxon>Neoptera</taxon>
        <taxon>Endopterygota</taxon>
        <taxon>Coleoptera</taxon>
        <taxon>Polyphaga</taxon>
        <taxon>Elateriformia</taxon>
        <taxon>Elateroidea</taxon>
        <taxon>Lampyridae</taxon>
        <taxon>Luciolinae</taxon>
        <taxon>Aquatica</taxon>
    </lineage>
</organism>
<keyword evidence="8" id="KW-1185">Reference proteome</keyword>
<protein>
    <recommendedName>
        <fullName evidence="6">GRIP domain-containing protein</fullName>
    </recommendedName>
</protein>
<dbReference type="GO" id="GO:0005794">
    <property type="term" value="C:Golgi apparatus"/>
    <property type="evidence" value="ECO:0007669"/>
    <property type="project" value="TreeGrafter"/>
</dbReference>
<dbReference type="EMBL" id="JARPUR010000003">
    <property type="protein sequence ID" value="KAK4880145.1"/>
    <property type="molecule type" value="Genomic_DNA"/>
</dbReference>
<proteinExistence type="predicted"/>
<keyword evidence="2" id="KW-0963">Cytoplasm</keyword>
<evidence type="ECO:0000256" key="5">
    <source>
        <dbReference type="SAM" id="Coils"/>
    </source>
</evidence>
<evidence type="ECO:0000313" key="7">
    <source>
        <dbReference type="EMBL" id="KAK4880145.1"/>
    </source>
</evidence>
<name>A0AAN7Q521_9COLE</name>
<dbReference type="AlphaFoldDB" id="A0AAN7Q521"/>
<feature type="coiled-coil region" evidence="5">
    <location>
        <begin position="590"/>
        <end position="652"/>
    </location>
</feature>
<evidence type="ECO:0000256" key="4">
    <source>
        <dbReference type="ARBA" id="ARBA00023054"/>
    </source>
</evidence>
<dbReference type="Gene3D" id="1.10.287.1490">
    <property type="match status" value="2"/>
</dbReference>
<feature type="coiled-coil region" evidence="5">
    <location>
        <begin position="1125"/>
        <end position="1163"/>
    </location>
</feature>
<dbReference type="Gene3D" id="1.10.220.60">
    <property type="entry name" value="GRIP domain"/>
    <property type="match status" value="1"/>
</dbReference>
<dbReference type="InterPro" id="IPR000237">
    <property type="entry name" value="GRIP_dom"/>
</dbReference>
<comment type="subcellular location">
    <subcellularLocation>
        <location evidence="1">Cytoplasm</location>
    </subcellularLocation>
</comment>
<dbReference type="PANTHER" id="PTHR18902">
    <property type="entry name" value="NUCLEAR MITOTIC APPARATUS PROTEIN 1-RELATED"/>
    <property type="match status" value="1"/>
</dbReference>
<dbReference type="InterPro" id="IPR051841">
    <property type="entry name" value="MT-Golgi_org_protein"/>
</dbReference>
<evidence type="ECO:0000256" key="1">
    <source>
        <dbReference type="ARBA" id="ARBA00004496"/>
    </source>
</evidence>
<feature type="coiled-coil region" evidence="5">
    <location>
        <begin position="948"/>
        <end position="1010"/>
    </location>
</feature>
<keyword evidence="3" id="KW-0597">Phosphoprotein</keyword>